<evidence type="ECO:0000256" key="5">
    <source>
        <dbReference type="HAMAP-Rule" id="MF_00294"/>
    </source>
</evidence>
<dbReference type="EMBL" id="MHLB01000066">
    <property type="protein sequence ID" value="OGZ00335.1"/>
    <property type="molecule type" value="Genomic_DNA"/>
</dbReference>
<accession>A0A1G2CG21</accession>
<comment type="caution">
    <text evidence="6">The sequence shown here is derived from an EMBL/GenBank/DDBJ whole genome shotgun (WGS) entry which is preliminary data.</text>
</comment>
<protein>
    <recommendedName>
        <fullName evidence="4 5">Large ribosomal subunit protein bL33</fullName>
    </recommendedName>
</protein>
<dbReference type="NCBIfam" id="NF001764">
    <property type="entry name" value="PRK00504.1"/>
    <property type="match status" value="1"/>
</dbReference>
<dbReference type="SUPFAM" id="SSF57829">
    <property type="entry name" value="Zn-binding ribosomal proteins"/>
    <property type="match status" value="1"/>
</dbReference>
<evidence type="ECO:0000313" key="6">
    <source>
        <dbReference type="EMBL" id="OGZ00335.1"/>
    </source>
</evidence>
<evidence type="ECO:0000256" key="1">
    <source>
        <dbReference type="ARBA" id="ARBA00007596"/>
    </source>
</evidence>
<dbReference type="GO" id="GO:0005840">
    <property type="term" value="C:ribosome"/>
    <property type="evidence" value="ECO:0007669"/>
    <property type="project" value="UniProtKB-KW"/>
</dbReference>
<dbReference type="HAMAP" id="MF_00294">
    <property type="entry name" value="Ribosomal_bL33"/>
    <property type="match status" value="1"/>
</dbReference>
<dbReference type="NCBIfam" id="NF001860">
    <property type="entry name" value="PRK00595.1"/>
    <property type="match status" value="1"/>
</dbReference>
<proteinExistence type="inferred from homology"/>
<dbReference type="AlphaFoldDB" id="A0A1G2CG21"/>
<comment type="similarity">
    <text evidence="1 5">Belongs to the bacterial ribosomal protein bL33 family.</text>
</comment>
<keyword evidence="2 5" id="KW-0689">Ribosomal protein</keyword>
<dbReference type="GO" id="GO:1990904">
    <property type="term" value="C:ribonucleoprotein complex"/>
    <property type="evidence" value="ECO:0007669"/>
    <property type="project" value="UniProtKB-KW"/>
</dbReference>
<dbReference type="NCBIfam" id="TIGR01023">
    <property type="entry name" value="rpmG_bact"/>
    <property type="match status" value="1"/>
</dbReference>
<reference evidence="6 7" key="1">
    <citation type="journal article" date="2016" name="Nat. Commun.">
        <title>Thousands of microbial genomes shed light on interconnected biogeochemical processes in an aquifer system.</title>
        <authorList>
            <person name="Anantharaman K."/>
            <person name="Brown C.T."/>
            <person name="Hug L.A."/>
            <person name="Sharon I."/>
            <person name="Castelle C.J."/>
            <person name="Probst A.J."/>
            <person name="Thomas B.C."/>
            <person name="Singh A."/>
            <person name="Wilkins M.J."/>
            <person name="Karaoz U."/>
            <person name="Brodie E.L."/>
            <person name="Williams K.H."/>
            <person name="Hubbard S.S."/>
            <person name="Banfield J.F."/>
        </authorList>
    </citation>
    <scope>NUCLEOTIDE SEQUENCE [LARGE SCALE GENOMIC DNA]</scope>
</reference>
<gene>
    <name evidence="5" type="primary">rpmG</name>
    <name evidence="6" type="ORF">A2946_01775</name>
</gene>
<keyword evidence="3 5" id="KW-0687">Ribonucleoprotein</keyword>
<dbReference type="GO" id="GO:0005737">
    <property type="term" value="C:cytoplasm"/>
    <property type="evidence" value="ECO:0007669"/>
    <property type="project" value="UniProtKB-ARBA"/>
</dbReference>
<dbReference type="InterPro" id="IPR038584">
    <property type="entry name" value="Ribosomal_bL33_sf"/>
</dbReference>
<dbReference type="InterPro" id="IPR001705">
    <property type="entry name" value="Ribosomal_bL33"/>
</dbReference>
<evidence type="ECO:0000313" key="7">
    <source>
        <dbReference type="Proteomes" id="UP000178348"/>
    </source>
</evidence>
<dbReference type="Proteomes" id="UP000178348">
    <property type="component" value="Unassembled WGS sequence"/>
</dbReference>
<dbReference type="GO" id="GO:0006412">
    <property type="term" value="P:translation"/>
    <property type="evidence" value="ECO:0007669"/>
    <property type="project" value="UniProtKB-UniRule"/>
</dbReference>
<organism evidence="6 7">
    <name type="scientific">Candidatus Liptonbacteria bacterium RIFCSPLOWO2_01_FULL_53_13</name>
    <dbReference type="NCBI Taxonomy" id="1798651"/>
    <lineage>
        <taxon>Bacteria</taxon>
        <taxon>Candidatus Liptoniibacteriota</taxon>
    </lineage>
</organism>
<name>A0A1G2CG21_9BACT</name>
<evidence type="ECO:0000256" key="2">
    <source>
        <dbReference type="ARBA" id="ARBA00022980"/>
    </source>
</evidence>
<dbReference type="Gene3D" id="2.20.28.120">
    <property type="entry name" value="Ribosomal protein L33"/>
    <property type="match status" value="1"/>
</dbReference>
<evidence type="ECO:0000256" key="4">
    <source>
        <dbReference type="ARBA" id="ARBA00035176"/>
    </source>
</evidence>
<dbReference type="Pfam" id="PF00471">
    <property type="entry name" value="Ribosomal_L33"/>
    <property type="match status" value="1"/>
</dbReference>
<dbReference type="GO" id="GO:0003735">
    <property type="term" value="F:structural constituent of ribosome"/>
    <property type="evidence" value="ECO:0007669"/>
    <property type="project" value="InterPro"/>
</dbReference>
<sequence length="59" mass="7130">MAKTKRSENLVGLRCTVCKRRNYYVHKNKKKVERKLEFKKHCPWCRKSVLHKEVKLSGK</sequence>
<dbReference type="InterPro" id="IPR011332">
    <property type="entry name" value="Ribosomal_zn-bd"/>
</dbReference>
<evidence type="ECO:0000256" key="3">
    <source>
        <dbReference type="ARBA" id="ARBA00023274"/>
    </source>
</evidence>